<keyword evidence="2" id="KW-1185">Reference proteome</keyword>
<dbReference type="EMBL" id="FOAS01000008">
    <property type="protein sequence ID" value="SEL12592.1"/>
    <property type="molecule type" value="Genomic_DNA"/>
</dbReference>
<accession>A0A1H7MMY3</accession>
<gene>
    <name evidence="1" type="ORF">SAMN05216214_108129</name>
</gene>
<dbReference type="Proteomes" id="UP000185766">
    <property type="component" value="Unassembled WGS sequence"/>
</dbReference>
<dbReference type="AlphaFoldDB" id="A0A1H7MMY3"/>
<proteinExistence type="predicted"/>
<evidence type="ECO:0000313" key="2">
    <source>
        <dbReference type="Proteomes" id="UP000185766"/>
    </source>
</evidence>
<evidence type="ECO:0008006" key="3">
    <source>
        <dbReference type="Google" id="ProtNLM"/>
    </source>
</evidence>
<protein>
    <recommendedName>
        <fullName evidence="3">4-oxalocrotonate tautomerase</fullName>
    </recommendedName>
</protein>
<name>A0A1H7MMY3_9GAMM</name>
<evidence type="ECO:0000313" key="1">
    <source>
        <dbReference type="EMBL" id="SEL12592.1"/>
    </source>
</evidence>
<organism evidence="1 2">
    <name type="scientific">Atopomonas hussainii</name>
    <dbReference type="NCBI Taxonomy" id="1429083"/>
    <lineage>
        <taxon>Bacteria</taxon>
        <taxon>Pseudomonadati</taxon>
        <taxon>Pseudomonadota</taxon>
        <taxon>Gammaproteobacteria</taxon>
        <taxon>Pseudomonadales</taxon>
        <taxon>Pseudomonadaceae</taxon>
        <taxon>Atopomonas</taxon>
    </lineage>
</organism>
<dbReference type="RefSeq" id="WP_074867588.1">
    <property type="nucleotide sequence ID" value="NZ_FOAS01000008.1"/>
</dbReference>
<sequence length="138" mass="14661">MPLTLTLTEGVLPKGSEKNAFAQLSDAMLKWHGLTGNKVMTPNVVGSINVLTAENTFSGSAEAPVAFIEWKVPAFAFANRDIQVGYIEEATNIIHELSGGQLPKESIWVNIVHAVDGAWGIAGQAMTNEQLGEALAKG</sequence>
<reference evidence="1 2" key="1">
    <citation type="submission" date="2016-10" db="EMBL/GenBank/DDBJ databases">
        <authorList>
            <person name="de Groot N.N."/>
        </authorList>
    </citation>
    <scope>NUCLEOTIDE SEQUENCE [LARGE SCALE GENOMIC DNA]</scope>
    <source>
        <strain evidence="1 2">JCM 19513</strain>
    </source>
</reference>